<feature type="compositionally biased region" description="Basic and acidic residues" evidence="1">
    <location>
        <begin position="62"/>
        <end position="72"/>
    </location>
</feature>
<reference evidence="4" key="1">
    <citation type="submission" date="2016-06" db="UniProtKB">
        <authorList>
            <consortium name="WormBaseParasite"/>
        </authorList>
    </citation>
    <scope>IDENTIFICATION</scope>
</reference>
<proteinExistence type="predicted"/>
<evidence type="ECO:0000313" key="3">
    <source>
        <dbReference type="Proteomes" id="UP000050794"/>
    </source>
</evidence>
<name>A0A183UQV3_TOXCA</name>
<organism evidence="3 4">
    <name type="scientific">Toxocara canis</name>
    <name type="common">Canine roundworm</name>
    <dbReference type="NCBI Taxonomy" id="6265"/>
    <lineage>
        <taxon>Eukaryota</taxon>
        <taxon>Metazoa</taxon>
        <taxon>Ecdysozoa</taxon>
        <taxon>Nematoda</taxon>
        <taxon>Chromadorea</taxon>
        <taxon>Rhabditida</taxon>
        <taxon>Spirurina</taxon>
        <taxon>Ascaridomorpha</taxon>
        <taxon>Ascaridoidea</taxon>
        <taxon>Toxocaridae</taxon>
        <taxon>Toxocara</taxon>
    </lineage>
</organism>
<feature type="compositionally biased region" description="Polar residues" evidence="1">
    <location>
        <begin position="27"/>
        <end position="39"/>
    </location>
</feature>
<feature type="region of interest" description="Disordered" evidence="1">
    <location>
        <begin position="102"/>
        <end position="123"/>
    </location>
</feature>
<protein>
    <submittedName>
        <fullName evidence="4">IncF plasmid conjugative transfer protein TraN</fullName>
    </submittedName>
</protein>
<reference evidence="2 3" key="2">
    <citation type="submission" date="2018-11" db="EMBL/GenBank/DDBJ databases">
        <authorList>
            <consortium name="Pathogen Informatics"/>
        </authorList>
    </citation>
    <scope>NUCLEOTIDE SEQUENCE [LARGE SCALE GENOMIC DNA]</scope>
</reference>
<dbReference type="EMBL" id="UYWY01020647">
    <property type="protein sequence ID" value="VDM42194.1"/>
    <property type="molecule type" value="Genomic_DNA"/>
</dbReference>
<dbReference type="Proteomes" id="UP000050794">
    <property type="component" value="Unassembled WGS sequence"/>
</dbReference>
<dbReference type="WBParaSite" id="TCNE_0001087301-mRNA-1">
    <property type="protein sequence ID" value="TCNE_0001087301-mRNA-1"/>
    <property type="gene ID" value="TCNE_0001087301"/>
</dbReference>
<sequence length="123" mass="12948">MKNKNPFCATERSGFVDRNEAARMCSQGQNGMMSSSTCKDGTERNDPAQFSNDKAGPVMKVGSERPGSKDHMLPEVEAQTGTALRPWAGAMCSTGLALEPKAGARKAARAENKLGAGTQATTP</sequence>
<feature type="region of interest" description="Disordered" evidence="1">
    <location>
        <begin position="27"/>
        <end position="72"/>
    </location>
</feature>
<evidence type="ECO:0000313" key="4">
    <source>
        <dbReference type="WBParaSite" id="TCNE_0001087301-mRNA-1"/>
    </source>
</evidence>
<keyword evidence="3" id="KW-1185">Reference proteome</keyword>
<accession>A0A183UQV3</accession>
<evidence type="ECO:0000256" key="1">
    <source>
        <dbReference type="SAM" id="MobiDB-lite"/>
    </source>
</evidence>
<gene>
    <name evidence="2" type="ORF">TCNE_LOCUS10873</name>
</gene>
<evidence type="ECO:0000313" key="2">
    <source>
        <dbReference type="EMBL" id="VDM42194.1"/>
    </source>
</evidence>
<dbReference type="AlphaFoldDB" id="A0A183UQV3"/>